<dbReference type="PANTHER" id="PTHR33619:SF3">
    <property type="entry name" value="POLYSACCHARIDE EXPORT PROTEIN GFCE-RELATED"/>
    <property type="match status" value="1"/>
</dbReference>
<comment type="similarity">
    <text evidence="2">Belongs to the BexD/CtrA/VexA family.</text>
</comment>
<dbReference type="GO" id="GO:0015159">
    <property type="term" value="F:polysaccharide transmembrane transporter activity"/>
    <property type="evidence" value="ECO:0007669"/>
    <property type="project" value="InterPro"/>
</dbReference>
<keyword evidence="9" id="KW-0406">Ion transport</keyword>
<feature type="domain" description="SLBB" evidence="16">
    <location>
        <begin position="141"/>
        <end position="220"/>
    </location>
</feature>
<evidence type="ECO:0000256" key="3">
    <source>
        <dbReference type="ARBA" id="ARBA00022448"/>
    </source>
</evidence>
<evidence type="ECO:0000259" key="15">
    <source>
        <dbReference type="Pfam" id="PF02563"/>
    </source>
</evidence>
<keyword evidence="12" id="KW-0564">Palmitate</keyword>
<dbReference type="PROSITE" id="PS51257">
    <property type="entry name" value="PROKAR_LIPOPROTEIN"/>
    <property type="match status" value="1"/>
</dbReference>
<dbReference type="Pfam" id="PF02563">
    <property type="entry name" value="Poly_export"/>
    <property type="match status" value="1"/>
</dbReference>
<dbReference type="PANTHER" id="PTHR33619">
    <property type="entry name" value="POLYSACCHARIDE EXPORT PROTEIN GFCE-RELATED"/>
    <property type="match status" value="1"/>
</dbReference>
<evidence type="ECO:0000256" key="9">
    <source>
        <dbReference type="ARBA" id="ARBA00023065"/>
    </source>
</evidence>
<keyword evidence="18" id="KW-1185">Reference proteome</keyword>
<keyword evidence="11" id="KW-0472">Membrane</keyword>
<evidence type="ECO:0000313" key="18">
    <source>
        <dbReference type="Proteomes" id="UP000244527"/>
    </source>
</evidence>
<keyword evidence="7" id="KW-0732">Signal</keyword>
<evidence type="ECO:0000256" key="8">
    <source>
        <dbReference type="ARBA" id="ARBA00023047"/>
    </source>
</evidence>
<dbReference type="RefSeq" id="WP_108741143.1">
    <property type="nucleotide sequence ID" value="NZ_CP020918.1"/>
</dbReference>
<evidence type="ECO:0000256" key="10">
    <source>
        <dbReference type="ARBA" id="ARBA00023114"/>
    </source>
</evidence>
<reference evidence="17 18" key="1">
    <citation type="submission" date="2017-04" db="EMBL/GenBank/DDBJ databases">
        <title>Compelte genome sequence of WV33.</title>
        <authorList>
            <person name="Lee P.C."/>
        </authorList>
    </citation>
    <scope>NUCLEOTIDE SEQUENCE [LARGE SCALE GENOMIC DNA]</scope>
    <source>
        <strain evidence="17 18">WV33</strain>
    </source>
</reference>
<keyword evidence="13" id="KW-0998">Cell outer membrane</keyword>
<dbReference type="Proteomes" id="UP000244527">
    <property type="component" value="Chromosome"/>
</dbReference>
<dbReference type="InterPro" id="IPR054765">
    <property type="entry name" value="SLBB_dom"/>
</dbReference>
<evidence type="ECO:0000256" key="7">
    <source>
        <dbReference type="ARBA" id="ARBA00022729"/>
    </source>
</evidence>
<protein>
    <submittedName>
        <fullName evidence="17">Uncharacterized protein</fullName>
    </submittedName>
</protein>
<evidence type="ECO:0000256" key="11">
    <source>
        <dbReference type="ARBA" id="ARBA00023136"/>
    </source>
</evidence>
<evidence type="ECO:0000256" key="5">
    <source>
        <dbReference type="ARBA" id="ARBA00022597"/>
    </source>
</evidence>
<evidence type="ECO:0000256" key="6">
    <source>
        <dbReference type="ARBA" id="ARBA00022692"/>
    </source>
</evidence>
<keyword evidence="14" id="KW-0449">Lipoprotein</keyword>
<evidence type="ECO:0000256" key="4">
    <source>
        <dbReference type="ARBA" id="ARBA00022452"/>
    </source>
</evidence>
<keyword evidence="8" id="KW-0625">Polysaccharide transport</keyword>
<keyword evidence="4" id="KW-1134">Transmembrane beta strand</keyword>
<dbReference type="GO" id="GO:0006811">
    <property type="term" value="P:monoatomic ion transport"/>
    <property type="evidence" value="ECO:0007669"/>
    <property type="project" value="UniProtKB-KW"/>
</dbReference>
<evidence type="ECO:0000256" key="13">
    <source>
        <dbReference type="ARBA" id="ARBA00023237"/>
    </source>
</evidence>
<dbReference type="GO" id="GO:0009279">
    <property type="term" value="C:cell outer membrane"/>
    <property type="evidence" value="ECO:0007669"/>
    <property type="project" value="UniProtKB-SubCell"/>
</dbReference>
<organism evidence="17 18">
    <name type="scientific">Flavobacterium faecale</name>
    <dbReference type="NCBI Taxonomy" id="1355330"/>
    <lineage>
        <taxon>Bacteria</taxon>
        <taxon>Pseudomonadati</taxon>
        <taxon>Bacteroidota</taxon>
        <taxon>Flavobacteriia</taxon>
        <taxon>Flavobacteriales</taxon>
        <taxon>Flavobacteriaceae</taxon>
        <taxon>Flavobacterium</taxon>
    </lineage>
</organism>
<dbReference type="InterPro" id="IPR049712">
    <property type="entry name" value="Poly_export"/>
</dbReference>
<dbReference type="OrthoDB" id="662756at2"/>
<name>A0A2S1LEM2_9FLAO</name>
<dbReference type="Pfam" id="PF22461">
    <property type="entry name" value="SLBB_2"/>
    <property type="match status" value="1"/>
</dbReference>
<evidence type="ECO:0000256" key="2">
    <source>
        <dbReference type="ARBA" id="ARBA00009450"/>
    </source>
</evidence>
<evidence type="ECO:0000256" key="1">
    <source>
        <dbReference type="ARBA" id="ARBA00004571"/>
    </source>
</evidence>
<dbReference type="GO" id="GO:0046930">
    <property type="term" value="C:pore complex"/>
    <property type="evidence" value="ECO:0007669"/>
    <property type="project" value="UniProtKB-KW"/>
</dbReference>
<evidence type="ECO:0000313" key="17">
    <source>
        <dbReference type="EMBL" id="AWG22214.1"/>
    </source>
</evidence>
<keyword evidence="6" id="KW-0812">Transmembrane</keyword>
<sequence length="256" mass="28165">MKKLPISILLVLILVLQSCGTKKKMLYVQDLDEYDNTALVYTTTKIQPNDILKVDVSDLNPIVAAPFNIQSTGGGGQMSTEMLQLTGYLVNPKGQIMLPILNEMGVGGLTPSEAEMKIKQTLINEGYLVNPTVQVRVVNNRFTVLGEVNNPGVINFTEQSISLLTAIGLAGDLTYSGKRKDVQLIRETNGVRSVFHIDLTTANWMSNPDYRIRQNDVILVTPNTARVNSGRVIRDPLQVLGVLSTVLAIFLIIRNN</sequence>
<accession>A0A2S1LEM2</accession>
<comment type="subcellular location">
    <subcellularLocation>
        <location evidence="1">Cell outer membrane</location>
        <topology evidence="1">Multi-pass membrane protein</topology>
    </subcellularLocation>
</comment>
<feature type="domain" description="Polysaccharide export protein N-terminal" evidence="15">
    <location>
        <begin position="43"/>
        <end position="137"/>
    </location>
</feature>
<gene>
    <name evidence="17" type="ORF">FFWV33_12155</name>
</gene>
<keyword evidence="3" id="KW-0813">Transport</keyword>
<keyword evidence="5" id="KW-0762">Sugar transport</keyword>
<proteinExistence type="inferred from homology"/>
<keyword evidence="10" id="KW-0626">Porin</keyword>
<dbReference type="InterPro" id="IPR003715">
    <property type="entry name" value="Poly_export_N"/>
</dbReference>
<dbReference type="GO" id="GO:0015288">
    <property type="term" value="F:porin activity"/>
    <property type="evidence" value="ECO:0007669"/>
    <property type="project" value="UniProtKB-KW"/>
</dbReference>
<evidence type="ECO:0000259" key="16">
    <source>
        <dbReference type="Pfam" id="PF22461"/>
    </source>
</evidence>
<evidence type="ECO:0000256" key="12">
    <source>
        <dbReference type="ARBA" id="ARBA00023139"/>
    </source>
</evidence>
<evidence type="ECO:0000256" key="14">
    <source>
        <dbReference type="ARBA" id="ARBA00023288"/>
    </source>
</evidence>
<dbReference type="Gene3D" id="3.10.560.10">
    <property type="entry name" value="Outer membrane lipoprotein wza domain like"/>
    <property type="match status" value="1"/>
</dbReference>
<dbReference type="EMBL" id="CP020918">
    <property type="protein sequence ID" value="AWG22214.1"/>
    <property type="molecule type" value="Genomic_DNA"/>
</dbReference>
<dbReference type="KEGG" id="ffa:FFWV33_12155"/>
<dbReference type="AlphaFoldDB" id="A0A2S1LEM2"/>